<dbReference type="RefSeq" id="WP_187561866.1">
    <property type="nucleotide sequence ID" value="NZ_JACGWS010000004.1"/>
</dbReference>
<evidence type="ECO:0000313" key="3">
    <source>
        <dbReference type="Proteomes" id="UP000619238"/>
    </source>
</evidence>
<gene>
    <name evidence="2" type="ORF">H2O64_09065</name>
</gene>
<accession>A0ABR7Q917</accession>
<dbReference type="EMBL" id="JACGWS010000004">
    <property type="protein sequence ID" value="MBC8754819.1"/>
    <property type="molecule type" value="Genomic_DNA"/>
</dbReference>
<evidence type="ECO:0000259" key="1">
    <source>
        <dbReference type="Pfam" id="PF20594"/>
    </source>
</evidence>
<dbReference type="InterPro" id="IPR046744">
    <property type="entry name" value="DUF6794"/>
</dbReference>
<protein>
    <recommendedName>
        <fullName evidence="1">DUF6794 domain-containing protein</fullName>
    </recommendedName>
</protein>
<dbReference type="PROSITE" id="PS51257">
    <property type="entry name" value="PROKAR_LIPOPROTEIN"/>
    <property type="match status" value="1"/>
</dbReference>
<comment type="caution">
    <text evidence="2">The sequence shown here is derived from an EMBL/GenBank/DDBJ whole genome shotgun (WGS) entry which is preliminary data.</text>
</comment>
<dbReference type="Pfam" id="PF20594">
    <property type="entry name" value="DUF6794"/>
    <property type="match status" value="1"/>
</dbReference>
<proteinExistence type="predicted"/>
<sequence length="223" mass="26162">MGEKPLLVLFVIIGILISCTDSKTLASEKVLDESYVPKNLNEALTQIDFQLSDSLKIEIKKKSESDFIGEVHFGLGLGIRNNWRLWKGSDLSKYFNDIGIYHPDDMSSIILVSYYRKLIGIEIELEAQVAYYQEYWDGVELTRLPEKSEYPEPNTEFRVSIGYKSSIKNRKWPTVYLQTNSKTENFWIYDYYYGWKKIDLETKQKLEDFKTKDIESILNKIFD</sequence>
<keyword evidence="3" id="KW-1185">Reference proteome</keyword>
<evidence type="ECO:0000313" key="2">
    <source>
        <dbReference type="EMBL" id="MBC8754819.1"/>
    </source>
</evidence>
<feature type="domain" description="DUF6794" evidence="1">
    <location>
        <begin position="36"/>
        <end position="118"/>
    </location>
</feature>
<reference evidence="2 3" key="1">
    <citation type="submission" date="2020-07" db="EMBL/GenBank/DDBJ databases">
        <title>Description of Kordia aestuariivivens sp. nov., isolated from a tidal flat.</title>
        <authorList>
            <person name="Park S."/>
            <person name="Yoon J.-H."/>
        </authorList>
    </citation>
    <scope>NUCLEOTIDE SEQUENCE [LARGE SCALE GENOMIC DNA]</scope>
    <source>
        <strain evidence="2 3">YSTF-M3</strain>
    </source>
</reference>
<name>A0ABR7Q917_9FLAO</name>
<dbReference type="Proteomes" id="UP000619238">
    <property type="component" value="Unassembled WGS sequence"/>
</dbReference>
<organism evidence="2 3">
    <name type="scientific">Kordia aestuariivivens</name>
    <dbReference type="NCBI Taxonomy" id="2759037"/>
    <lineage>
        <taxon>Bacteria</taxon>
        <taxon>Pseudomonadati</taxon>
        <taxon>Bacteroidota</taxon>
        <taxon>Flavobacteriia</taxon>
        <taxon>Flavobacteriales</taxon>
        <taxon>Flavobacteriaceae</taxon>
        <taxon>Kordia</taxon>
    </lineage>
</organism>